<dbReference type="OrthoDB" id="6434609at2759"/>
<proteinExistence type="predicted"/>
<feature type="domain" description="DUF5641" evidence="1">
    <location>
        <begin position="113"/>
        <end position="191"/>
    </location>
</feature>
<name>A0A8X6PW73_NEPPI</name>
<evidence type="ECO:0000313" key="2">
    <source>
        <dbReference type="EMBL" id="GFT89116.1"/>
    </source>
</evidence>
<gene>
    <name evidence="2" type="primary">AVEN_267323_1</name>
    <name evidence="2" type="ORF">NPIL_151221</name>
</gene>
<keyword evidence="3" id="KW-1185">Reference proteome</keyword>
<protein>
    <submittedName>
        <fullName evidence="2">Integrase catalytic domain-containing protein</fullName>
    </submittedName>
</protein>
<accession>A0A8X6PW73</accession>
<evidence type="ECO:0000313" key="3">
    <source>
        <dbReference type="Proteomes" id="UP000887013"/>
    </source>
</evidence>
<sequence length="207" mass="23583">MVRIPRYLKIGEENEKYSLHFFSDESMYAYAAIAFLGVETNECVKVQLLCAKSRVSPTGKKETTIARLELLAAPITARLAFSITQLVVKEDDVLKKREKTVASSSVSCLSALTKYARRFRFEYLGSLVQRPKLQKWSTISVGDVVLTDNQKRINWPLGRVIEIISGKEGITRLVRLRNAHGEMLRPTQWLFQLEITCQMAEEVEVKV</sequence>
<dbReference type="Pfam" id="PF18701">
    <property type="entry name" value="DUF5641"/>
    <property type="match status" value="1"/>
</dbReference>
<reference evidence="2" key="1">
    <citation type="submission" date="2020-08" db="EMBL/GenBank/DDBJ databases">
        <title>Multicomponent nature underlies the extraordinary mechanical properties of spider dragline silk.</title>
        <authorList>
            <person name="Kono N."/>
            <person name="Nakamura H."/>
            <person name="Mori M."/>
            <person name="Yoshida Y."/>
            <person name="Ohtoshi R."/>
            <person name="Malay A.D."/>
            <person name="Moran D.A.P."/>
            <person name="Tomita M."/>
            <person name="Numata K."/>
            <person name="Arakawa K."/>
        </authorList>
    </citation>
    <scope>NUCLEOTIDE SEQUENCE</scope>
</reference>
<dbReference type="Pfam" id="PF05380">
    <property type="entry name" value="Peptidase_A17"/>
    <property type="match status" value="1"/>
</dbReference>
<organism evidence="2 3">
    <name type="scientific">Nephila pilipes</name>
    <name type="common">Giant wood spider</name>
    <name type="synonym">Nephila maculata</name>
    <dbReference type="NCBI Taxonomy" id="299642"/>
    <lineage>
        <taxon>Eukaryota</taxon>
        <taxon>Metazoa</taxon>
        <taxon>Ecdysozoa</taxon>
        <taxon>Arthropoda</taxon>
        <taxon>Chelicerata</taxon>
        <taxon>Arachnida</taxon>
        <taxon>Araneae</taxon>
        <taxon>Araneomorphae</taxon>
        <taxon>Entelegynae</taxon>
        <taxon>Araneoidea</taxon>
        <taxon>Nephilidae</taxon>
        <taxon>Nephila</taxon>
    </lineage>
</organism>
<dbReference type="InterPro" id="IPR008042">
    <property type="entry name" value="Retrotrans_Pao"/>
</dbReference>
<dbReference type="AlphaFoldDB" id="A0A8X6PW73"/>
<dbReference type="PANTHER" id="PTHR47331:SF5">
    <property type="entry name" value="RIBONUCLEASE H"/>
    <property type="match status" value="1"/>
</dbReference>
<dbReference type="EMBL" id="BMAW01024704">
    <property type="protein sequence ID" value="GFT89116.1"/>
    <property type="molecule type" value="Genomic_DNA"/>
</dbReference>
<dbReference type="InterPro" id="IPR040676">
    <property type="entry name" value="DUF5641"/>
</dbReference>
<dbReference type="PANTHER" id="PTHR47331">
    <property type="entry name" value="PHD-TYPE DOMAIN-CONTAINING PROTEIN"/>
    <property type="match status" value="1"/>
</dbReference>
<evidence type="ECO:0000259" key="1">
    <source>
        <dbReference type="Pfam" id="PF18701"/>
    </source>
</evidence>
<comment type="caution">
    <text evidence="2">The sequence shown here is derived from an EMBL/GenBank/DDBJ whole genome shotgun (WGS) entry which is preliminary data.</text>
</comment>
<dbReference type="Proteomes" id="UP000887013">
    <property type="component" value="Unassembled WGS sequence"/>
</dbReference>